<gene>
    <name evidence="1" type="ORF">SCUD_LOCUS10016</name>
</gene>
<dbReference type="SUPFAM" id="SSF50044">
    <property type="entry name" value="SH3-domain"/>
    <property type="match status" value="1"/>
</dbReference>
<proteinExistence type="predicted"/>
<sequence length="140" mass="16308">MEAGDHTPFVPAGYWIQCAPLVWDPVKAPDMCFSSSHFRKEQPRHEKALPIEYHTQRLRAVQDFEPENGYDRLGCVVNDRFLLIYEDPNSDWILATSLKSRHSGYLPKSCVEKEYPEIIERLDFFHPDPTPHPKELLKKG</sequence>
<dbReference type="InterPro" id="IPR036028">
    <property type="entry name" value="SH3-like_dom_sf"/>
</dbReference>
<evidence type="ECO:0000313" key="2">
    <source>
        <dbReference type="Proteomes" id="UP000279833"/>
    </source>
</evidence>
<dbReference type="Proteomes" id="UP000279833">
    <property type="component" value="Unassembled WGS sequence"/>
</dbReference>
<dbReference type="STRING" id="6186.A0A183K4U2"/>
<dbReference type="WBParaSite" id="SCUD_0001001201-mRNA-1">
    <property type="protein sequence ID" value="SCUD_0001001201-mRNA-1"/>
    <property type="gene ID" value="SCUD_0001001201"/>
</dbReference>
<dbReference type="EMBL" id="UZAK01033535">
    <property type="protein sequence ID" value="VDP38104.1"/>
    <property type="molecule type" value="Genomic_DNA"/>
</dbReference>
<name>A0A183K4U2_9TREM</name>
<reference evidence="1 2" key="2">
    <citation type="submission" date="2018-11" db="EMBL/GenBank/DDBJ databases">
        <authorList>
            <consortium name="Pathogen Informatics"/>
        </authorList>
    </citation>
    <scope>NUCLEOTIDE SEQUENCE [LARGE SCALE GENOMIC DNA]</scope>
    <source>
        <strain evidence="1">Dakar</strain>
        <strain evidence="2">Dakar, Senegal</strain>
    </source>
</reference>
<protein>
    <submittedName>
        <fullName evidence="3">SH3 domain-containing protein</fullName>
    </submittedName>
</protein>
<organism evidence="3">
    <name type="scientific">Schistosoma curassoni</name>
    <dbReference type="NCBI Taxonomy" id="6186"/>
    <lineage>
        <taxon>Eukaryota</taxon>
        <taxon>Metazoa</taxon>
        <taxon>Spiralia</taxon>
        <taxon>Lophotrochozoa</taxon>
        <taxon>Platyhelminthes</taxon>
        <taxon>Trematoda</taxon>
        <taxon>Digenea</taxon>
        <taxon>Strigeidida</taxon>
        <taxon>Schistosomatoidea</taxon>
        <taxon>Schistosomatidae</taxon>
        <taxon>Schistosoma</taxon>
    </lineage>
</organism>
<keyword evidence="2" id="KW-1185">Reference proteome</keyword>
<reference evidence="3" key="1">
    <citation type="submission" date="2016-06" db="UniProtKB">
        <authorList>
            <consortium name="WormBaseParasite"/>
        </authorList>
    </citation>
    <scope>IDENTIFICATION</scope>
</reference>
<evidence type="ECO:0000313" key="1">
    <source>
        <dbReference type="EMBL" id="VDP38104.1"/>
    </source>
</evidence>
<dbReference type="AlphaFoldDB" id="A0A183K4U2"/>
<dbReference type="Gene3D" id="2.30.30.40">
    <property type="entry name" value="SH3 Domains"/>
    <property type="match status" value="1"/>
</dbReference>
<evidence type="ECO:0000313" key="3">
    <source>
        <dbReference type="WBParaSite" id="SCUD_0001001201-mRNA-1"/>
    </source>
</evidence>
<accession>A0A183K4U2</accession>